<dbReference type="PANTHER" id="PTHR33063:SF16">
    <property type="entry name" value="OS02G0241300 PROTEIN"/>
    <property type="match status" value="1"/>
</dbReference>
<evidence type="ECO:0000313" key="1">
    <source>
        <dbReference type="EnsemblPlants" id="KQL23713"/>
    </source>
</evidence>
<accession>K4A2I4</accession>
<organism evidence="1 2">
    <name type="scientific">Setaria italica</name>
    <name type="common">Foxtail millet</name>
    <name type="synonym">Panicum italicum</name>
    <dbReference type="NCBI Taxonomy" id="4555"/>
    <lineage>
        <taxon>Eukaryota</taxon>
        <taxon>Viridiplantae</taxon>
        <taxon>Streptophyta</taxon>
        <taxon>Embryophyta</taxon>
        <taxon>Tracheophyta</taxon>
        <taxon>Spermatophyta</taxon>
        <taxon>Magnoliopsida</taxon>
        <taxon>Liliopsida</taxon>
        <taxon>Poales</taxon>
        <taxon>Poaceae</taxon>
        <taxon>PACMAD clade</taxon>
        <taxon>Panicoideae</taxon>
        <taxon>Panicodae</taxon>
        <taxon>Paniceae</taxon>
        <taxon>Cenchrinae</taxon>
        <taxon>Setaria</taxon>
    </lineage>
</organism>
<dbReference type="InterPro" id="IPR004252">
    <property type="entry name" value="Probable_transposase_24"/>
</dbReference>
<protein>
    <submittedName>
        <fullName evidence="1">Uncharacterized protein</fullName>
    </submittedName>
</protein>
<keyword evidence="2" id="KW-1185">Reference proteome</keyword>
<dbReference type="InParanoid" id="K4A2I4"/>
<reference evidence="2" key="1">
    <citation type="journal article" date="2012" name="Nat. Biotechnol.">
        <title>Reference genome sequence of the model plant Setaria.</title>
        <authorList>
            <person name="Bennetzen J.L."/>
            <person name="Schmutz J."/>
            <person name="Wang H."/>
            <person name="Percifield R."/>
            <person name="Hawkins J."/>
            <person name="Pontaroli A.C."/>
            <person name="Estep M."/>
            <person name="Feng L."/>
            <person name="Vaughn J.N."/>
            <person name="Grimwood J."/>
            <person name="Jenkins J."/>
            <person name="Barry K."/>
            <person name="Lindquist E."/>
            <person name="Hellsten U."/>
            <person name="Deshpande S."/>
            <person name="Wang X."/>
            <person name="Wu X."/>
            <person name="Mitros T."/>
            <person name="Triplett J."/>
            <person name="Yang X."/>
            <person name="Ye C.Y."/>
            <person name="Mauro-Herrera M."/>
            <person name="Wang L."/>
            <person name="Li P."/>
            <person name="Sharma M."/>
            <person name="Sharma R."/>
            <person name="Ronald P.C."/>
            <person name="Panaud O."/>
            <person name="Kellogg E.A."/>
            <person name="Brutnell T.P."/>
            <person name="Doust A.N."/>
            <person name="Tuskan G.A."/>
            <person name="Rokhsar D."/>
            <person name="Devos K.M."/>
        </authorList>
    </citation>
    <scope>NUCLEOTIDE SEQUENCE [LARGE SCALE GENOMIC DNA]</scope>
    <source>
        <strain evidence="2">cv. Yugu1</strain>
    </source>
</reference>
<sequence length="166" mass="18876">MMTDPDRISRGLHTKLPIHVREGLKRLEVPMEAAKFASEGGIILRGHIPFLTRWKDYKAQNEKYFKDYTSKLAERCTTNTSNRGLVRYPQRTGSRSYVAEAHVVKEKQVEGDTTPIDLFKNFHCSKNGYTAPVQAAIEVAGIHPRLKKRTRVGIALQVEEIQANLK</sequence>
<dbReference type="Pfam" id="PF03004">
    <property type="entry name" value="Transposase_24"/>
    <property type="match status" value="1"/>
</dbReference>
<dbReference type="Proteomes" id="UP000004995">
    <property type="component" value="Unassembled WGS sequence"/>
</dbReference>
<name>K4A2I4_SETIT</name>
<dbReference type="AlphaFoldDB" id="K4A2I4"/>
<dbReference type="PANTHER" id="PTHR33063">
    <property type="entry name" value="OS02G0583500 PROTEIN"/>
    <property type="match status" value="1"/>
</dbReference>
<dbReference type="EnsemblPlants" id="KQL23713">
    <property type="protein sequence ID" value="KQL23713"/>
    <property type="gene ID" value="SETIT_033082mg"/>
</dbReference>
<proteinExistence type="predicted"/>
<reference evidence="1" key="2">
    <citation type="submission" date="2018-08" db="UniProtKB">
        <authorList>
            <consortium name="EnsemblPlants"/>
        </authorList>
    </citation>
    <scope>IDENTIFICATION</scope>
    <source>
        <strain evidence="1">Yugu1</strain>
    </source>
</reference>
<dbReference type="Gramene" id="KQL23713">
    <property type="protein sequence ID" value="KQL23713"/>
    <property type="gene ID" value="SETIT_033082mg"/>
</dbReference>
<dbReference type="HOGENOM" id="CLU_136576_0_0_1"/>
<evidence type="ECO:0000313" key="2">
    <source>
        <dbReference type="Proteomes" id="UP000004995"/>
    </source>
</evidence>
<dbReference type="EMBL" id="AGNK02000910">
    <property type="status" value="NOT_ANNOTATED_CDS"/>
    <property type="molecule type" value="Genomic_DNA"/>
</dbReference>
<dbReference type="OMA" id="VAGIHPR"/>